<proteinExistence type="predicted"/>
<protein>
    <submittedName>
        <fullName evidence="1">Uncharacterized protein</fullName>
    </submittedName>
</protein>
<sequence>MTRAIRASASAGSALVRRTRRAATCDNPLYPRRIGKPAASVVKYAPT</sequence>
<dbReference type="EMBL" id="FXAN01000043">
    <property type="protein sequence ID" value="SMF99723.1"/>
    <property type="molecule type" value="Genomic_DNA"/>
</dbReference>
<gene>
    <name evidence="1" type="ORF">BSIN_2908</name>
</gene>
<evidence type="ECO:0000313" key="1">
    <source>
        <dbReference type="EMBL" id="SMF99723.1"/>
    </source>
</evidence>
<organism evidence="1 2">
    <name type="scientific">Burkholderia singularis</name>
    <dbReference type="NCBI Taxonomy" id="1503053"/>
    <lineage>
        <taxon>Bacteria</taxon>
        <taxon>Pseudomonadati</taxon>
        <taxon>Pseudomonadota</taxon>
        <taxon>Betaproteobacteria</taxon>
        <taxon>Burkholderiales</taxon>
        <taxon>Burkholderiaceae</taxon>
        <taxon>Burkholderia</taxon>
        <taxon>pseudomallei group</taxon>
    </lineage>
</organism>
<evidence type="ECO:0000313" key="2">
    <source>
        <dbReference type="Proteomes" id="UP000198460"/>
    </source>
</evidence>
<reference evidence="1 2" key="1">
    <citation type="submission" date="2017-04" db="EMBL/GenBank/DDBJ databases">
        <authorList>
            <person name="Afonso C.L."/>
            <person name="Miller P.J."/>
            <person name="Scott M.A."/>
            <person name="Spackman E."/>
            <person name="Goraichik I."/>
            <person name="Dimitrov K.M."/>
            <person name="Suarez D.L."/>
            <person name="Swayne D.E."/>
        </authorList>
    </citation>
    <scope>NUCLEOTIDE SEQUENCE [LARGE SCALE GENOMIC DNA]</scope>
    <source>
        <strain evidence="1">LMG 28154</strain>
    </source>
</reference>
<dbReference type="Proteomes" id="UP000198460">
    <property type="component" value="Unassembled WGS sequence"/>
</dbReference>
<dbReference type="AlphaFoldDB" id="A0A238H3V8"/>
<accession>A0A238H3V8</accession>
<name>A0A238H3V8_9BURK</name>